<reference evidence="1 2" key="1">
    <citation type="journal article" date="2022" name="Nat. Ecol. Evol.">
        <title>A masculinizing supergene underlies an exaggerated male reproductive morph in a spider.</title>
        <authorList>
            <person name="Hendrickx F."/>
            <person name="De Corte Z."/>
            <person name="Sonet G."/>
            <person name="Van Belleghem S.M."/>
            <person name="Kostlbacher S."/>
            <person name="Vangestel C."/>
        </authorList>
    </citation>
    <scope>NUCLEOTIDE SEQUENCE [LARGE SCALE GENOMIC DNA]</scope>
    <source>
        <strain evidence="1">W744_W776</strain>
    </source>
</reference>
<dbReference type="AlphaFoldDB" id="A0AAV6VLU5"/>
<dbReference type="Proteomes" id="UP000827092">
    <property type="component" value="Unassembled WGS sequence"/>
</dbReference>
<name>A0AAV6VLU5_9ARAC</name>
<evidence type="ECO:0000313" key="2">
    <source>
        <dbReference type="Proteomes" id="UP000827092"/>
    </source>
</evidence>
<gene>
    <name evidence="1" type="ORF">JTE90_014936</name>
</gene>
<comment type="caution">
    <text evidence="1">The sequence shown here is derived from an EMBL/GenBank/DDBJ whole genome shotgun (WGS) entry which is preliminary data.</text>
</comment>
<evidence type="ECO:0000313" key="1">
    <source>
        <dbReference type="EMBL" id="KAG8197455.1"/>
    </source>
</evidence>
<sequence length="134" mass="15664">MCFVEGAPATEALRGQSCLFRNYNNSFTRQQDQHTPHQPRPYDCLVRALTIPSTDTPPHDCRRRPSHRSPTRPIHVYSAIRTTASQDSKINNTPRHPRPYDCLARAPRRCLRRIDRHINQHSLRRPNYLIKKMG</sequence>
<organism evidence="1 2">
    <name type="scientific">Oedothorax gibbosus</name>
    <dbReference type="NCBI Taxonomy" id="931172"/>
    <lineage>
        <taxon>Eukaryota</taxon>
        <taxon>Metazoa</taxon>
        <taxon>Ecdysozoa</taxon>
        <taxon>Arthropoda</taxon>
        <taxon>Chelicerata</taxon>
        <taxon>Arachnida</taxon>
        <taxon>Araneae</taxon>
        <taxon>Araneomorphae</taxon>
        <taxon>Entelegynae</taxon>
        <taxon>Araneoidea</taxon>
        <taxon>Linyphiidae</taxon>
        <taxon>Erigoninae</taxon>
        <taxon>Oedothorax</taxon>
    </lineage>
</organism>
<proteinExistence type="predicted"/>
<dbReference type="EMBL" id="JAFNEN010000055">
    <property type="protein sequence ID" value="KAG8197455.1"/>
    <property type="molecule type" value="Genomic_DNA"/>
</dbReference>
<protein>
    <submittedName>
        <fullName evidence="1">Uncharacterized protein</fullName>
    </submittedName>
</protein>
<keyword evidence="2" id="KW-1185">Reference proteome</keyword>
<accession>A0AAV6VLU5</accession>